<proteinExistence type="inferred from homology"/>
<evidence type="ECO:0000313" key="7">
    <source>
        <dbReference type="Proteomes" id="UP000693981"/>
    </source>
</evidence>
<dbReference type="Proteomes" id="UP000693981">
    <property type="component" value="Unassembled WGS sequence"/>
</dbReference>
<feature type="signal peptide" evidence="5">
    <location>
        <begin position="1"/>
        <end position="22"/>
    </location>
</feature>
<dbReference type="EMBL" id="JAGDFL010001419">
    <property type="protein sequence ID" value="KAG7376064.1"/>
    <property type="molecule type" value="Genomic_DNA"/>
</dbReference>
<organism evidence="6 7">
    <name type="scientific">Phytophthora boehmeriae</name>
    <dbReference type="NCBI Taxonomy" id="109152"/>
    <lineage>
        <taxon>Eukaryota</taxon>
        <taxon>Sar</taxon>
        <taxon>Stramenopiles</taxon>
        <taxon>Oomycota</taxon>
        <taxon>Peronosporomycetes</taxon>
        <taxon>Peronosporales</taxon>
        <taxon>Peronosporaceae</taxon>
        <taxon>Phytophthora</taxon>
    </lineage>
</organism>
<evidence type="ECO:0000256" key="2">
    <source>
        <dbReference type="ARBA" id="ARBA00010400"/>
    </source>
</evidence>
<reference evidence="6" key="1">
    <citation type="submission" date="2021-02" db="EMBL/GenBank/DDBJ databases">
        <authorList>
            <person name="Palmer J.M."/>
        </authorList>
    </citation>
    <scope>NUCLEOTIDE SEQUENCE</scope>
    <source>
        <strain evidence="6">SCRP23</strain>
    </source>
</reference>
<evidence type="ECO:0000256" key="3">
    <source>
        <dbReference type="ARBA" id="ARBA00022525"/>
    </source>
</evidence>
<keyword evidence="3 5" id="KW-0964">Secreted</keyword>
<comment type="caution">
    <text evidence="6">The sequence shown here is derived from an EMBL/GenBank/DDBJ whole genome shotgun (WGS) entry which is preliminary data.</text>
</comment>
<evidence type="ECO:0000256" key="4">
    <source>
        <dbReference type="ARBA" id="ARBA00022729"/>
    </source>
</evidence>
<comment type="similarity">
    <text evidence="2 5">Belongs to the RxLR effector family.</text>
</comment>
<comment type="function">
    <text evidence="5">Effector that suppresses plant defense responses during pathogen infection.</text>
</comment>
<evidence type="ECO:0000256" key="1">
    <source>
        <dbReference type="ARBA" id="ARBA00004613"/>
    </source>
</evidence>
<dbReference type="InterPro" id="IPR031825">
    <property type="entry name" value="RXLR"/>
</dbReference>
<name>A0A8T1V911_9STRA</name>
<dbReference type="Pfam" id="PF16810">
    <property type="entry name" value="RXLR"/>
    <property type="match status" value="1"/>
</dbReference>
<dbReference type="GO" id="GO:0005576">
    <property type="term" value="C:extracellular region"/>
    <property type="evidence" value="ECO:0007669"/>
    <property type="project" value="UniProtKB-SubCell"/>
</dbReference>
<feature type="chain" id="PRO_5035966067" description="RxLR effector protein" evidence="5">
    <location>
        <begin position="23"/>
        <end position="127"/>
    </location>
</feature>
<dbReference type="OrthoDB" id="127736at2759"/>
<comment type="subcellular location">
    <subcellularLocation>
        <location evidence="1 5">Secreted</location>
    </subcellularLocation>
</comment>
<dbReference type="AlphaFoldDB" id="A0A8T1V911"/>
<accession>A0A8T1V911</accession>
<keyword evidence="4 5" id="KW-0732">Signal</keyword>
<sequence length="127" mass="13821">MRSVFYVAVAVAVLARSSVVAAFANADESKLLSKTTSDFAADAMIGGDSRKRFLRVTDLDEERTKLKSMGEIIAKLDEQDMKHVAAILVNDMPVSQVKSVLQKARSGGELTRADYKAAKTLLDLSKK</sequence>
<gene>
    <name evidence="6" type="ORF">PHYBOEH_001847</name>
</gene>
<evidence type="ECO:0000256" key="5">
    <source>
        <dbReference type="RuleBase" id="RU367124"/>
    </source>
</evidence>
<keyword evidence="7" id="KW-1185">Reference proteome</keyword>
<protein>
    <recommendedName>
        <fullName evidence="5">RxLR effector protein</fullName>
    </recommendedName>
</protein>
<comment type="domain">
    <text evidence="5">The RxLR-dEER motif acts to carry the protein into the host cell cytoplasm through binding to cell surface phosphatidylinositol-3-phosphate.</text>
</comment>
<evidence type="ECO:0000313" key="6">
    <source>
        <dbReference type="EMBL" id="KAG7376064.1"/>
    </source>
</evidence>